<sequence length="24" mass="2859">MHSMLMQALCNKSLPLMRGRREQQ</sequence>
<evidence type="ECO:0000256" key="1">
    <source>
        <dbReference type="SAM" id="MobiDB-lite"/>
    </source>
</evidence>
<name>A0A0E9UP99_ANGAN</name>
<dbReference type="AlphaFoldDB" id="A0A0E9UP99"/>
<organism evidence="2">
    <name type="scientific">Anguilla anguilla</name>
    <name type="common">European freshwater eel</name>
    <name type="synonym">Muraena anguilla</name>
    <dbReference type="NCBI Taxonomy" id="7936"/>
    <lineage>
        <taxon>Eukaryota</taxon>
        <taxon>Metazoa</taxon>
        <taxon>Chordata</taxon>
        <taxon>Craniata</taxon>
        <taxon>Vertebrata</taxon>
        <taxon>Euteleostomi</taxon>
        <taxon>Actinopterygii</taxon>
        <taxon>Neopterygii</taxon>
        <taxon>Teleostei</taxon>
        <taxon>Anguilliformes</taxon>
        <taxon>Anguillidae</taxon>
        <taxon>Anguilla</taxon>
    </lineage>
</organism>
<accession>A0A0E9UP99</accession>
<evidence type="ECO:0000313" key="2">
    <source>
        <dbReference type="EMBL" id="JAH67704.1"/>
    </source>
</evidence>
<proteinExistence type="predicted"/>
<reference evidence="2" key="2">
    <citation type="journal article" date="2015" name="Fish Shellfish Immunol.">
        <title>Early steps in the European eel (Anguilla anguilla)-Vibrio vulnificus interaction in the gills: Role of the RtxA13 toxin.</title>
        <authorList>
            <person name="Callol A."/>
            <person name="Pajuelo D."/>
            <person name="Ebbesson L."/>
            <person name="Teles M."/>
            <person name="MacKenzie S."/>
            <person name="Amaro C."/>
        </authorList>
    </citation>
    <scope>NUCLEOTIDE SEQUENCE</scope>
</reference>
<dbReference type="EMBL" id="GBXM01040873">
    <property type="protein sequence ID" value="JAH67704.1"/>
    <property type="molecule type" value="Transcribed_RNA"/>
</dbReference>
<reference evidence="2" key="1">
    <citation type="submission" date="2014-11" db="EMBL/GenBank/DDBJ databases">
        <authorList>
            <person name="Amaro Gonzalez C."/>
        </authorList>
    </citation>
    <scope>NUCLEOTIDE SEQUENCE</scope>
</reference>
<feature type="region of interest" description="Disordered" evidence="1">
    <location>
        <begin position="1"/>
        <end position="24"/>
    </location>
</feature>
<protein>
    <submittedName>
        <fullName evidence="2">Uncharacterized protein</fullName>
    </submittedName>
</protein>